<gene>
    <name evidence="2" type="ORF">POL67_40480</name>
</gene>
<feature type="region of interest" description="Disordered" evidence="1">
    <location>
        <begin position="1"/>
        <end position="33"/>
    </location>
</feature>
<organism evidence="2 3">
    <name type="scientific">Polyangium mundeleinium</name>
    <dbReference type="NCBI Taxonomy" id="2995306"/>
    <lineage>
        <taxon>Bacteria</taxon>
        <taxon>Pseudomonadati</taxon>
        <taxon>Myxococcota</taxon>
        <taxon>Polyangia</taxon>
        <taxon>Polyangiales</taxon>
        <taxon>Polyangiaceae</taxon>
        <taxon>Polyangium</taxon>
    </lineage>
</organism>
<reference evidence="2 3" key="1">
    <citation type="submission" date="2022-11" db="EMBL/GenBank/DDBJ databases">
        <title>Minimal conservation of predation-associated metabolite biosynthetic gene clusters underscores biosynthetic potential of Myxococcota including descriptions for ten novel species: Archangium lansinium sp. nov., Myxococcus landrumus sp. nov., Nannocystis bai.</title>
        <authorList>
            <person name="Ahearne A."/>
            <person name="Stevens C."/>
            <person name="Dowd S."/>
        </authorList>
    </citation>
    <scope>NUCLEOTIDE SEQUENCE [LARGE SCALE GENOMIC DNA]</scope>
    <source>
        <strain evidence="2 3">RJM3</strain>
    </source>
</reference>
<comment type="caution">
    <text evidence="2">The sequence shown here is derived from an EMBL/GenBank/DDBJ whole genome shotgun (WGS) entry which is preliminary data.</text>
</comment>
<dbReference type="RefSeq" id="WP_271926257.1">
    <property type="nucleotide sequence ID" value="NZ_JAQNDO010000001.1"/>
</dbReference>
<sequence length="51" mass="5375">MAQGSRDPSFTHGAEGAEGLARRGFLAPSEEDGLTAETLRETVKIVGFDPV</sequence>
<keyword evidence="3" id="KW-1185">Reference proteome</keyword>
<evidence type="ECO:0000256" key="1">
    <source>
        <dbReference type="SAM" id="MobiDB-lite"/>
    </source>
</evidence>
<feature type="compositionally biased region" description="Low complexity" evidence="1">
    <location>
        <begin position="13"/>
        <end position="24"/>
    </location>
</feature>
<name>A0ABT5F0S9_9BACT</name>
<dbReference type="EMBL" id="JAQNDO010000001">
    <property type="protein sequence ID" value="MDC0747680.1"/>
    <property type="molecule type" value="Genomic_DNA"/>
</dbReference>
<proteinExistence type="predicted"/>
<evidence type="ECO:0000313" key="3">
    <source>
        <dbReference type="Proteomes" id="UP001221411"/>
    </source>
</evidence>
<dbReference type="Proteomes" id="UP001221411">
    <property type="component" value="Unassembled WGS sequence"/>
</dbReference>
<accession>A0ABT5F0S9</accession>
<protein>
    <submittedName>
        <fullName evidence="2">Uncharacterized protein</fullName>
    </submittedName>
</protein>
<evidence type="ECO:0000313" key="2">
    <source>
        <dbReference type="EMBL" id="MDC0747680.1"/>
    </source>
</evidence>